<proteinExistence type="predicted"/>
<comment type="caution">
    <text evidence="2">The sequence shown here is derived from an EMBL/GenBank/DDBJ whole genome shotgun (WGS) entry which is preliminary data.</text>
</comment>
<feature type="region of interest" description="Disordered" evidence="1">
    <location>
        <begin position="1"/>
        <end position="30"/>
    </location>
</feature>
<accession>A0AA40LU52</accession>
<evidence type="ECO:0000256" key="1">
    <source>
        <dbReference type="SAM" id="MobiDB-lite"/>
    </source>
</evidence>
<protein>
    <submittedName>
        <fullName evidence="2">Uncharacterized protein</fullName>
    </submittedName>
</protein>
<name>A0AA40LU52_CNENI</name>
<sequence length="206" mass="22142">MHWGGGGGGPSARPAPSHSTGALRAGGNPAIRGRRRSITPLLLPLLAAQASACPGYLRLGRLGSHHPRLACTSGRPWVAGGLRELGDSEGRRWVRAQPCRALATPVGLRGLGTAILWLWVPPSLRNRSLRVVIAKSKSFLCVLPSADLIHRKWIAAQQRKGEGRKINDERESWIGCLLHAPYWGSSPQPRYVPLTGIEPGTLQSTG</sequence>
<gene>
    <name evidence="2" type="ORF">QTO34_014540</name>
</gene>
<feature type="compositionally biased region" description="Gly residues" evidence="1">
    <location>
        <begin position="1"/>
        <end position="10"/>
    </location>
</feature>
<reference evidence="2" key="1">
    <citation type="submission" date="2023-06" db="EMBL/GenBank/DDBJ databases">
        <title>Reference genome for the Northern bat (Eptesicus nilssonii), a most northern bat species.</title>
        <authorList>
            <person name="Laine V.N."/>
            <person name="Pulliainen A.T."/>
            <person name="Lilley T.M."/>
        </authorList>
    </citation>
    <scope>NUCLEOTIDE SEQUENCE</scope>
    <source>
        <strain evidence="2">BLF_Eptnil</strain>
        <tissue evidence="2">Kidney</tissue>
    </source>
</reference>
<dbReference type="EMBL" id="JAULJE010000004">
    <property type="protein sequence ID" value="KAK1343982.1"/>
    <property type="molecule type" value="Genomic_DNA"/>
</dbReference>
<organism evidence="2 3">
    <name type="scientific">Cnephaeus nilssonii</name>
    <name type="common">Northern bat</name>
    <name type="synonym">Eptesicus nilssonii</name>
    <dbReference type="NCBI Taxonomy" id="3371016"/>
    <lineage>
        <taxon>Eukaryota</taxon>
        <taxon>Metazoa</taxon>
        <taxon>Chordata</taxon>
        <taxon>Craniata</taxon>
        <taxon>Vertebrata</taxon>
        <taxon>Euteleostomi</taxon>
        <taxon>Mammalia</taxon>
        <taxon>Eutheria</taxon>
        <taxon>Laurasiatheria</taxon>
        <taxon>Chiroptera</taxon>
        <taxon>Yangochiroptera</taxon>
        <taxon>Vespertilionidae</taxon>
        <taxon>Cnephaeus</taxon>
    </lineage>
</organism>
<dbReference type="Proteomes" id="UP001177744">
    <property type="component" value="Unassembled WGS sequence"/>
</dbReference>
<keyword evidence="3" id="KW-1185">Reference proteome</keyword>
<dbReference type="AlphaFoldDB" id="A0AA40LU52"/>
<evidence type="ECO:0000313" key="3">
    <source>
        <dbReference type="Proteomes" id="UP001177744"/>
    </source>
</evidence>
<evidence type="ECO:0000313" key="2">
    <source>
        <dbReference type="EMBL" id="KAK1343982.1"/>
    </source>
</evidence>